<dbReference type="Gene3D" id="3.40.30.10">
    <property type="entry name" value="Glutaredoxin"/>
    <property type="match status" value="1"/>
</dbReference>
<organism evidence="5">
    <name type="scientific">marine metagenome</name>
    <dbReference type="NCBI Taxonomy" id="408172"/>
    <lineage>
        <taxon>unclassified sequences</taxon>
        <taxon>metagenomes</taxon>
        <taxon>ecological metagenomes</taxon>
    </lineage>
</organism>
<comment type="similarity">
    <text evidence="1">Belongs to the glutathione peroxidase family.</text>
</comment>
<evidence type="ECO:0000259" key="4">
    <source>
        <dbReference type="PROSITE" id="PS51352"/>
    </source>
</evidence>
<dbReference type="EMBL" id="UINC01067582">
    <property type="protein sequence ID" value="SVB99378.1"/>
    <property type="molecule type" value="Genomic_DNA"/>
</dbReference>
<keyword evidence="3" id="KW-0560">Oxidoreductase</keyword>
<dbReference type="InterPro" id="IPR050553">
    <property type="entry name" value="Thioredoxin_ResA/DsbE_sf"/>
</dbReference>
<dbReference type="InterPro" id="IPR017937">
    <property type="entry name" value="Thioredoxin_CS"/>
</dbReference>
<sequence length="185" mass="20437">MMNRWMIAAGAVLALALLTLPGVPSFTVQSPKAPEEGAETSLQCDADARPAPMDFRLADMNGDEVDLASLKGKVILLNFWATWCGPCKLEIPGFIELQDEYGQQGFQVLGLSVDDTPEQIRPFAEEFAVNYPMLVGLGREDFQEAYGPIWGLPVSFWIDRDGTLCKTHLGIASKQDFEHELKSML</sequence>
<dbReference type="GO" id="GO:0006979">
    <property type="term" value="P:response to oxidative stress"/>
    <property type="evidence" value="ECO:0007669"/>
    <property type="project" value="InterPro"/>
</dbReference>
<proteinExistence type="inferred from homology"/>
<dbReference type="PROSITE" id="PS51352">
    <property type="entry name" value="THIOREDOXIN_2"/>
    <property type="match status" value="1"/>
</dbReference>
<evidence type="ECO:0000313" key="5">
    <source>
        <dbReference type="EMBL" id="SVB99378.1"/>
    </source>
</evidence>
<dbReference type="SUPFAM" id="SSF52833">
    <property type="entry name" value="Thioredoxin-like"/>
    <property type="match status" value="1"/>
</dbReference>
<protein>
    <recommendedName>
        <fullName evidence="4">Thioredoxin domain-containing protein</fullName>
    </recommendedName>
</protein>
<dbReference type="PROSITE" id="PS00194">
    <property type="entry name" value="THIOREDOXIN_1"/>
    <property type="match status" value="1"/>
</dbReference>
<dbReference type="CDD" id="cd02966">
    <property type="entry name" value="TlpA_like_family"/>
    <property type="match status" value="1"/>
</dbReference>
<gene>
    <name evidence="5" type="ORF">METZ01_LOCUS252232</name>
</gene>
<dbReference type="AlphaFoldDB" id="A0A382IIL0"/>
<evidence type="ECO:0000256" key="3">
    <source>
        <dbReference type="ARBA" id="ARBA00023002"/>
    </source>
</evidence>
<dbReference type="InterPro" id="IPR000889">
    <property type="entry name" value="Glutathione_peroxidase"/>
</dbReference>
<accession>A0A382IIL0</accession>
<dbReference type="InterPro" id="IPR013766">
    <property type="entry name" value="Thioredoxin_domain"/>
</dbReference>
<reference evidence="5" key="1">
    <citation type="submission" date="2018-05" db="EMBL/GenBank/DDBJ databases">
        <authorList>
            <person name="Lanie J.A."/>
            <person name="Ng W.-L."/>
            <person name="Kazmierczak K.M."/>
            <person name="Andrzejewski T.M."/>
            <person name="Davidsen T.M."/>
            <person name="Wayne K.J."/>
            <person name="Tettelin H."/>
            <person name="Glass J.I."/>
            <person name="Rusch D."/>
            <person name="Podicherti R."/>
            <person name="Tsui H.-C.T."/>
            <person name="Winkler M.E."/>
        </authorList>
    </citation>
    <scope>NUCLEOTIDE SEQUENCE</scope>
</reference>
<evidence type="ECO:0000256" key="2">
    <source>
        <dbReference type="ARBA" id="ARBA00022559"/>
    </source>
</evidence>
<dbReference type="GO" id="GO:0004601">
    <property type="term" value="F:peroxidase activity"/>
    <property type="evidence" value="ECO:0007669"/>
    <property type="project" value="UniProtKB-KW"/>
</dbReference>
<dbReference type="Pfam" id="PF00578">
    <property type="entry name" value="AhpC-TSA"/>
    <property type="match status" value="1"/>
</dbReference>
<dbReference type="PANTHER" id="PTHR42852:SF13">
    <property type="entry name" value="PROTEIN DIPZ"/>
    <property type="match status" value="1"/>
</dbReference>
<evidence type="ECO:0000256" key="1">
    <source>
        <dbReference type="ARBA" id="ARBA00006926"/>
    </source>
</evidence>
<keyword evidence="2" id="KW-0575">Peroxidase</keyword>
<dbReference type="InterPro" id="IPR036249">
    <property type="entry name" value="Thioredoxin-like_sf"/>
</dbReference>
<feature type="domain" description="Thioredoxin" evidence="4">
    <location>
        <begin position="46"/>
        <end position="185"/>
    </location>
</feature>
<dbReference type="InterPro" id="IPR000866">
    <property type="entry name" value="AhpC/TSA"/>
</dbReference>
<dbReference type="PANTHER" id="PTHR42852">
    <property type="entry name" value="THIOL:DISULFIDE INTERCHANGE PROTEIN DSBE"/>
    <property type="match status" value="1"/>
</dbReference>
<dbReference type="PROSITE" id="PS51355">
    <property type="entry name" value="GLUTATHIONE_PEROXID_3"/>
    <property type="match status" value="1"/>
</dbReference>
<name>A0A382IIL0_9ZZZZ</name>